<dbReference type="InterPro" id="IPR024752">
    <property type="entry name" value="Myb/SANT-like_dom"/>
</dbReference>
<reference evidence="4 5" key="1">
    <citation type="journal article" date="2013" name="Nat. Genet.">
        <title>The high-quality draft genome of peach (Prunus persica) identifies unique patterns of genetic diversity, domestication and genome evolution.</title>
        <authorList>
            <consortium name="International Peach Genome Initiative"/>
            <person name="Verde I."/>
            <person name="Abbott A.G."/>
            <person name="Scalabrin S."/>
            <person name="Jung S."/>
            <person name="Shu S."/>
            <person name="Marroni F."/>
            <person name="Zhebentyayeva T."/>
            <person name="Dettori M.T."/>
            <person name="Grimwood J."/>
            <person name="Cattonaro F."/>
            <person name="Zuccolo A."/>
            <person name="Rossini L."/>
            <person name="Jenkins J."/>
            <person name="Vendramin E."/>
            <person name="Meisel L.A."/>
            <person name="Decroocq V."/>
            <person name="Sosinski B."/>
            <person name="Prochnik S."/>
            <person name="Mitros T."/>
            <person name="Policriti A."/>
            <person name="Cipriani G."/>
            <person name="Dondini L."/>
            <person name="Ficklin S."/>
            <person name="Goodstein D.M."/>
            <person name="Xuan P."/>
            <person name="Del Fabbro C."/>
            <person name="Aramini V."/>
            <person name="Copetti D."/>
            <person name="Gonzalez S."/>
            <person name="Horner D.S."/>
            <person name="Falchi R."/>
            <person name="Lucas S."/>
            <person name="Mica E."/>
            <person name="Maldonado J."/>
            <person name="Lazzari B."/>
            <person name="Bielenberg D."/>
            <person name="Pirona R."/>
            <person name="Miculan M."/>
            <person name="Barakat A."/>
            <person name="Testolin R."/>
            <person name="Stella A."/>
            <person name="Tartarini S."/>
            <person name="Tonutti P."/>
            <person name="Arus P."/>
            <person name="Orellana A."/>
            <person name="Wells C."/>
            <person name="Main D."/>
            <person name="Vizzotto G."/>
            <person name="Silva H."/>
            <person name="Salamini F."/>
            <person name="Schmutz J."/>
            <person name="Morgante M."/>
            <person name="Rokhsar D.S."/>
        </authorList>
    </citation>
    <scope>NUCLEOTIDE SEQUENCE [LARGE SCALE GENOMIC DNA]</scope>
    <source>
        <strain evidence="5">cv. Nemared</strain>
    </source>
</reference>
<dbReference type="InterPro" id="IPR055314">
    <property type="entry name" value="At2g29880-like"/>
</dbReference>
<dbReference type="PANTHER" id="PTHR47864">
    <property type="entry name" value="TRANSMEMBRANE PROTEIN"/>
    <property type="match status" value="1"/>
</dbReference>
<dbReference type="Pfam" id="PF12776">
    <property type="entry name" value="Myb_DNA-bind_3"/>
    <property type="match status" value="1"/>
</dbReference>
<feature type="domain" description="Myb/SANT-like" evidence="2">
    <location>
        <begin position="22"/>
        <end position="108"/>
    </location>
</feature>
<evidence type="ECO:0000313" key="4">
    <source>
        <dbReference type="EMBL" id="ONH90570.1"/>
    </source>
</evidence>
<accession>A0A251MU02</accession>
<evidence type="ECO:0000259" key="3">
    <source>
        <dbReference type="Pfam" id="PF24769"/>
    </source>
</evidence>
<feature type="domain" description="At2g29880-like C-terminal" evidence="3">
    <location>
        <begin position="241"/>
        <end position="287"/>
    </location>
</feature>
<gene>
    <name evidence="4" type="ORF">PRUPE_8G061600</name>
</gene>
<dbReference type="AlphaFoldDB" id="A0A251MU02"/>
<evidence type="ECO:0000256" key="1">
    <source>
        <dbReference type="SAM" id="MobiDB-lite"/>
    </source>
</evidence>
<organism evidence="4 5">
    <name type="scientific">Prunus persica</name>
    <name type="common">Peach</name>
    <name type="synonym">Amygdalus persica</name>
    <dbReference type="NCBI Taxonomy" id="3760"/>
    <lineage>
        <taxon>Eukaryota</taxon>
        <taxon>Viridiplantae</taxon>
        <taxon>Streptophyta</taxon>
        <taxon>Embryophyta</taxon>
        <taxon>Tracheophyta</taxon>
        <taxon>Spermatophyta</taxon>
        <taxon>Magnoliopsida</taxon>
        <taxon>eudicotyledons</taxon>
        <taxon>Gunneridae</taxon>
        <taxon>Pentapetalae</taxon>
        <taxon>rosids</taxon>
        <taxon>fabids</taxon>
        <taxon>Rosales</taxon>
        <taxon>Rosaceae</taxon>
        <taxon>Amygdaloideae</taxon>
        <taxon>Amygdaleae</taxon>
        <taxon>Prunus</taxon>
    </lineage>
</organism>
<dbReference type="EMBL" id="CM007658">
    <property type="protein sequence ID" value="ONH90570.1"/>
    <property type="molecule type" value="Genomic_DNA"/>
</dbReference>
<dbReference type="Proteomes" id="UP000006882">
    <property type="component" value="Chromosome G8"/>
</dbReference>
<dbReference type="Pfam" id="PF24769">
    <property type="entry name" value="At2g29880_C"/>
    <property type="match status" value="1"/>
</dbReference>
<keyword evidence="5" id="KW-1185">Reference proteome</keyword>
<proteinExistence type="predicted"/>
<dbReference type="eggNOG" id="ENOG502SJU1">
    <property type="taxonomic scope" value="Eukaryota"/>
</dbReference>
<dbReference type="Gramene" id="ONH90570">
    <property type="protein sequence ID" value="ONH90570"/>
    <property type="gene ID" value="PRUPE_8G061600"/>
</dbReference>
<dbReference type="InterPro" id="IPR056253">
    <property type="entry name" value="At2g29880-like_C"/>
</dbReference>
<dbReference type="PANTHER" id="PTHR47864:SF2">
    <property type="entry name" value="MYB_SANT-LIKE DNA-BINDING DOMAIN PROTEIN"/>
    <property type="match status" value="1"/>
</dbReference>
<protein>
    <submittedName>
        <fullName evidence="4">Uncharacterized protein</fullName>
    </submittedName>
</protein>
<sequence length="289" mass="33112">MKDSQQGKNKGKGKSSDNYELWTKEESDCMLELLVDGISRGWRETNGVIPRLNEKTMSPKTYNNIVSRMRWYKRQFDKMTTLMRNNFGFGWDPITNKFTASDEVWENYLKSHPSHKNLQTESVANYDDLKIMVGGATATGNGSLALGVNDTDATTFRDEEKLKFGMEGFIYDAANETFVAPSFEAPQGKTSQNKRSRSEYEGSSNSIGSTNQAKVLETISTNFEKIYVLMEKRQRNRENSIWDAMKDVPNLDDNVQYKLVELLNTKVKQDMFLKMSPEERSSWISFKLG</sequence>
<evidence type="ECO:0000313" key="5">
    <source>
        <dbReference type="Proteomes" id="UP000006882"/>
    </source>
</evidence>
<evidence type="ECO:0000259" key="2">
    <source>
        <dbReference type="Pfam" id="PF12776"/>
    </source>
</evidence>
<feature type="region of interest" description="Disordered" evidence="1">
    <location>
        <begin position="182"/>
        <end position="207"/>
    </location>
</feature>
<name>A0A251MU02_PRUPE</name>